<dbReference type="Proteomes" id="UP000000263">
    <property type="component" value="Chromosome"/>
</dbReference>
<dbReference type="HOGENOM" id="CLU_1169022_0_0_0"/>
<dbReference type="STRING" id="383372.Rcas_3681"/>
<feature type="region of interest" description="Disordered" evidence="2">
    <location>
        <begin position="69"/>
        <end position="88"/>
    </location>
</feature>
<dbReference type="KEGG" id="rca:Rcas_3681"/>
<evidence type="ECO:0000313" key="3">
    <source>
        <dbReference type="EMBL" id="ABU59730.1"/>
    </source>
</evidence>
<accession>A7NQ84</accession>
<dbReference type="PROSITE" id="PS51257">
    <property type="entry name" value="PROKAR_LIPOPROTEIN"/>
    <property type="match status" value="1"/>
</dbReference>
<dbReference type="InterPro" id="IPR042001">
    <property type="entry name" value="Sortase_F"/>
</dbReference>
<protein>
    <submittedName>
        <fullName evidence="3">Peptidase C60 sortase A and B</fullName>
    </submittedName>
</protein>
<organism evidence="3 4">
    <name type="scientific">Roseiflexus castenholzii (strain DSM 13941 / HLO8)</name>
    <dbReference type="NCBI Taxonomy" id="383372"/>
    <lineage>
        <taxon>Bacteria</taxon>
        <taxon>Bacillati</taxon>
        <taxon>Chloroflexota</taxon>
        <taxon>Chloroflexia</taxon>
        <taxon>Chloroflexales</taxon>
        <taxon>Roseiflexineae</taxon>
        <taxon>Roseiflexaceae</taxon>
        <taxon>Roseiflexus</taxon>
    </lineage>
</organism>
<evidence type="ECO:0000313" key="4">
    <source>
        <dbReference type="Proteomes" id="UP000000263"/>
    </source>
</evidence>
<dbReference type="SUPFAM" id="SSF63817">
    <property type="entry name" value="Sortase"/>
    <property type="match status" value="1"/>
</dbReference>
<keyword evidence="1" id="KW-0378">Hydrolase</keyword>
<dbReference type="Gene3D" id="2.40.260.10">
    <property type="entry name" value="Sortase"/>
    <property type="match status" value="1"/>
</dbReference>
<dbReference type="InterPro" id="IPR023365">
    <property type="entry name" value="Sortase_dom-sf"/>
</dbReference>
<dbReference type="EMBL" id="CP000804">
    <property type="protein sequence ID" value="ABU59730.1"/>
    <property type="molecule type" value="Genomic_DNA"/>
</dbReference>
<feature type="compositionally biased region" description="Pro residues" evidence="2">
    <location>
        <begin position="74"/>
        <end position="88"/>
    </location>
</feature>
<name>A7NQ84_ROSCS</name>
<proteinExistence type="predicted"/>
<dbReference type="CDD" id="cd05829">
    <property type="entry name" value="Sortase_F"/>
    <property type="match status" value="1"/>
</dbReference>
<dbReference type="RefSeq" id="WP_012122153.1">
    <property type="nucleotide sequence ID" value="NC_009767.1"/>
</dbReference>
<dbReference type="GO" id="GO:0016787">
    <property type="term" value="F:hydrolase activity"/>
    <property type="evidence" value="ECO:0007669"/>
    <property type="project" value="UniProtKB-KW"/>
</dbReference>
<dbReference type="eggNOG" id="COG3764">
    <property type="taxonomic scope" value="Bacteria"/>
</dbReference>
<dbReference type="AlphaFoldDB" id="A7NQ84"/>
<sequence length="243" mass="26114">MLSIRWMLMILTGLFIAGCGAEQVQMPSVPDARTEALAAPLSVTSALPRATSLPTPAPTATVLPTILPTATPAPTLPPTARPSPIPTPRPAAAPPVRLVIDAIDLDRALIPVGLDADRVPIVPDHDVGWYTLGALPGQGDNIVLWGHVLRFRKAPHIPAPFARLKELRLGAPVVLIDANGKAHRYIVTRQVWAEPDEVHYMLPQGREIVTMISCIGDKVLADGTVEMTHRLITIAEPEEDVAR</sequence>
<dbReference type="Pfam" id="PF04203">
    <property type="entry name" value="Sortase"/>
    <property type="match status" value="1"/>
</dbReference>
<reference evidence="3 4" key="1">
    <citation type="submission" date="2007-08" db="EMBL/GenBank/DDBJ databases">
        <title>Complete sequence of Roseiflexus castenholzii DSM 13941.</title>
        <authorList>
            <consortium name="US DOE Joint Genome Institute"/>
            <person name="Copeland A."/>
            <person name="Lucas S."/>
            <person name="Lapidus A."/>
            <person name="Barry K."/>
            <person name="Glavina del Rio T."/>
            <person name="Dalin E."/>
            <person name="Tice H."/>
            <person name="Pitluck S."/>
            <person name="Thompson L.S."/>
            <person name="Brettin T."/>
            <person name="Bruce D."/>
            <person name="Detter J.C."/>
            <person name="Han C."/>
            <person name="Tapia R."/>
            <person name="Schmutz J."/>
            <person name="Larimer F."/>
            <person name="Land M."/>
            <person name="Hauser L."/>
            <person name="Kyrpides N."/>
            <person name="Mikhailova N."/>
            <person name="Bryant D.A."/>
            <person name="Hanada S."/>
            <person name="Tsukatani Y."/>
            <person name="Richardson P."/>
        </authorList>
    </citation>
    <scope>NUCLEOTIDE SEQUENCE [LARGE SCALE GENOMIC DNA]</scope>
    <source>
        <strain evidence="4">DSM 13941 / HLO8</strain>
    </source>
</reference>
<dbReference type="OrthoDB" id="163142at2"/>
<keyword evidence="4" id="KW-1185">Reference proteome</keyword>
<evidence type="ECO:0000256" key="2">
    <source>
        <dbReference type="SAM" id="MobiDB-lite"/>
    </source>
</evidence>
<gene>
    <name evidence="3" type="ordered locus">Rcas_3681</name>
</gene>
<evidence type="ECO:0000256" key="1">
    <source>
        <dbReference type="ARBA" id="ARBA00022801"/>
    </source>
</evidence>
<dbReference type="InterPro" id="IPR005754">
    <property type="entry name" value="Sortase"/>
</dbReference>